<organism evidence="2 3">
    <name type="scientific">Macaca fascicularis</name>
    <name type="common">Crab-eating macaque</name>
    <name type="synonym">Cynomolgus monkey</name>
    <dbReference type="NCBI Taxonomy" id="9541"/>
    <lineage>
        <taxon>Eukaryota</taxon>
        <taxon>Metazoa</taxon>
        <taxon>Chordata</taxon>
        <taxon>Craniata</taxon>
        <taxon>Vertebrata</taxon>
        <taxon>Euteleostomi</taxon>
        <taxon>Mammalia</taxon>
        <taxon>Eutheria</taxon>
        <taxon>Euarchontoglires</taxon>
        <taxon>Primates</taxon>
        <taxon>Haplorrhini</taxon>
        <taxon>Catarrhini</taxon>
        <taxon>Cercopithecidae</taxon>
        <taxon>Cercopithecinae</taxon>
        <taxon>Macaca</taxon>
    </lineage>
</organism>
<keyword evidence="3" id="KW-1185">Reference proteome</keyword>
<protein>
    <submittedName>
        <fullName evidence="2">Uncharacterized protein</fullName>
    </submittedName>
</protein>
<reference evidence="2 3" key="1">
    <citation type="submission" date="2013-03" db="EMBL/GenBank/DDBJ databases">
        <authorList>
            <person name="Warren W."/>
            <person name="Wilson R.K."/>
        </authorList>
    </citation>
    <scope>NUCLEOTIDE SEQUENCE</scope>
</reference>
<dbReference type="PRINTS" id="PR02045">
    <property type="entry name" value="F138DOMAIN"/>
</dbReference>
<keyword evidence="1" id="KW-1133">Transmembrane helix</keyword>
<dbReference type="Ensembl" id="ENSMFAT00000093678.1">
    <property type="protein sequence ID" value="ENSMFAP00000060828.1"/>
    <property type="gene ID" value="ENSMFAG00000051748.1"/>
</dbReference>
<feature type="transmembrane region" description="Helical" evidence="1">
    <location>
        <begin position="12"/>
        <end position="32"/>
    </location>
</feature>
<reference evidence="2" key="3">
    <citation type="submission" date="2025-09" db="UniProtKB">
        <authorList>
            <consortium name="Ensembl"/>
        </authorList>
    </citation>
    <scope>IDENTIFICATION</scope>
</reference>
<evidence type="ECO:0000256" key="1">
    <source>
        <dbReference type="SAM" id="Phobius"/>
    </source>
</evidence>
<dbReference type="PANTHER" id="PTHR12138">
    <property type="entry name" value="PRIMATE-EXPANDED PROTEIN FAMILY"/>
    <property type="match status" value="1"/>
</dbReference>
<dbReference type="AlphaFoldDB" id="A0A7N9D7N7"/>
<proteinExistence type="predicted"/>
<reference evidence="2" key="2">
    <citation type="submission" date="2025-08" db="UniProtKB">
        <authorList>
            <consortium name="Ensembl"/>
        </authorList>
    </citation>
    <scope>IDENTIFICATION</scope>
</reference>
<accession>A0A7N9D7N7</accession>
<keyword evidence="1" id="KW-0812">Transmembrane</keyword>
<dbReference type="GeneTree" id="ENSGT01150000286943"/>
<dbReference type="PANTHER" id="PTHR12138:SF162">
    <property type="entry name" value="CHROMOSOME UNDETERMINED SCAFFOLD_275, WHOLE GENOME SHOTGUN SEQUENCE"/>
    <property type="match status" value="1"/>
</dbReference>
<evidence type="ECO:0000313" key="3">
    <source>
        <dbReference type="Proteomes" id="UP000233100"/>
    </source>
</evidence>
<name>A0A7N9D7N7_MACFA</name>
<sequence length="101" mass="10957">MSPIYQEWLVLLGASSVRTPIELLFFSFFFFLRQSLTLSSRLQCSGTISAHCSLHLLGSSDSPASASQVAGTTGVHHYAQLIFVFLVETASSMLARVVSNS</sequence>
<keyword evidence="1" id="KW-0472">Membrane</keyword>
<evidence type="ECO:0000313" key="2">
    <source>
        <dbReference type="Ensembl" id="ENSMFAP00000060828.1"/>
    </source>
</evidence>
<dbReference type="Proteomes" id="UP000233100">
    <property type="component" value="Chromosome 4"/>
</dbReference>